<protein>
    <submittedName>
        <fullName evidence="1">Uncharacterized protein</fullName>
    </submittedName>
</protein>
<gene>
    <name evidence="1" type="ordered locus">Cpin_5902</name>
</gene>
<sequence length="147" mass="17371">MKVGFWNINNKNNSEMYDAVSLFAIHNNIDFLILVESNLDPDVLLSRLNKEHPKYFYYEPIVSTFTVLFTTFPPERLKEINDDDRITCKQYMSSLGSVINFIILHFPSKLFLRQMIRMHLFRKRKLLSILLKKELKISIQLSLVTSI</sequence>
<dbReference type="AlphaFoldDB" id="A0A979H0C8"/>
<reference evidence="1 2" key="2">
    <citation type="journal article" date="2010" name="Stand. Genomic Sci.">
        <title>Complete genome sequence of Chitinophaga pinensis type strain (UQM 2034).</title>
        <authorList>
            <person name="Glavina Del Rio T."/>
            <person name="Abt B."/>
            <person name="Spring S."/>
            <person name="Lapidus A."/>
            <person name="Nolan M."/>
            <person name="Tice H."/>
            <person name="Copeland A."/>
            <person name="Cheng J.F."/>
            <person name="Chen F."/>
            <person name="Bruce D."/>
            <person name="Goodwin L."/>
            <person name="Pitluck S."/>
            <person name="Ivanova N."/>
            <person name="Mavromatis K."/>
            <person name="Mikhailova N."/>
            <person name="Pati A."/>
            <person name="Chen A."/>
            <person name="Palaniappan K."/>
            <person name="Land M."/>
            <person name="Hauser L."/>
            <person name="Chang Y.J."/>
            <person name="Jeffries C.D."/>
            <person name="Chain P."/>
            <person name="Saunders E."/>
            <person name="Detter J.C."/>
            <person name="Brettin T."/>
            <person name="Rohde M."/>
            <person name="Goker M."/>
            <person name="Bristow J."/>
            <person name="Eisen J.A."/>
            <person name="Markowitz V."/>
            <person name="Hugenholtz P."/>
            <person name="Kyrpides N.C."/>
            <person name="Klenk H.P."/>
            <person name="Lucas S."/>
        </authorList>
    </citation>
    <scope>NUCLEOTIDE SEQUENCE [LARGE SCALE GENOMIC DNA]</scope>
    <source>
        <strain evidence="2">ATCC 43595 / DSM 2588 / LMG 13176 / NBRC 15968 / NCIMB 11800 / UQM 2034</strain>
    </source>
</reference>
<dbReference type="InterPro" id="IPR036691">
    <property type="entry name" value="Endo/exonu/phosph_ase_sf"/>
</dbReference>
<organism evidence="1 2">
    <name type="scientific">Chitinophaga pinensis (strain ATCC 43595 / DSM 2588 / LMG 13176 / NBRC 15968 / NCIMB 11800 / UQM 2034)</name>
    <dbReference type="NCBI Taxonomy" id="485918"/>
    <lineage>
        <taxon>Bacteria</taxon>
        <taxon>Pseudomonadati</taxon>
        <taxon>Bacteroidota</taxon>
        <taxon>Chitinophagia</taxon>
        <taxon>Chitinophagales</taxon>
        <taxon>Chitinophagaceae</taxon>
        <taxon>Chitinophaga</taxon>
    </lineage>
</organism>
<proteinExistence type="predicted"/>
<name>A0A979H0C8_CHIPD</name>
<evidence type="ECO:0000313" key="2">
    <source>
        <dbReference type="Proteomes" id="UP000002215"/>
    </source>
</evidence>
<evidence type="ECO:0000313" key="1">
    <source>
        <dbReference type="EMBL" id="ACU63320.1"/>
    </source>
</evidence>
<dbReference type="SUPFAM" id="SSF56219">
    <property type="entry name" value="DNase I-like"/>
    <property type="match status" value="1"/>
</dbReference>
<accession>A0A979H0C8</accession>
<dbReference type="KEGG" id="cpi:Cpin_5902"/>
<reference evidence="2" key="1">
    <citation type="submission" date="2009-08" db="EMBL/GenBank/DDBJ databases">
        <title>The complete genome of Chitinophaga pinensis DSM 2588.</title>
        <authorList>
            <consortium name="US DOE Joint Genome Institute (JGI-PGF)"/>
            <person name="Lucas S."/>
            <person name="Copeland A."/>
            <person name="Lapidus A."/>
            <person name="Glavina del Rio T."/>
            <person name="Dalin E."/>
            <person name="Tice H."/>
            <person name="Bruce D."/>
            <person name="Goodwin L."/>
            <person name="Pitluck S."/>
            <person name="Kyrpides N."/>
            <person name="Mavromatis K."/>
            <person name="Ivanova N."/>
            <person name="Mikhailova N."/>
            <person name="Sims D."/>
            <person name="Meinche L."/>
            <person name="Brettin T."/>
            <person name="Detter J.C."/>
            <person name="Han C."/>
            <person name="Larimer F."/>
            <person name="Land M."/>
            <person name="Hauser L."/>
            <person name="Markowitz V."/>
            <person name="Cheng J.-F."/>
            <person name="Hugenholtz P."/>
            <person name="Woyke T."/>
            <person name="Wu D."/>
            <person name="Spring S."/>
            <person name="Klenk H.-P."/>
            <person name="Eisen J.A."/>
        </authorList>
    </citation>
    <scope>NUCLEOTIDE SEQUENCE [LARGE SCALE GENOMIC DNA]</scope>
    <source>
        <strain evidence="2">ATCC 43595 / DSM 2588 / LMG 13176 / NBRC 15968 / NCIMB 11800 / UQM 2034</strain>
    </source>
</reference>
<dbReference type="Proteomes" id="UP000002215">
    <property type="component" value="Chromosome"/>
</dbReference>
<dbReference type="EMBL" id="CP001699">
    <property type="protein sequence ID" value="ACU63320.1"/>
    <property type="molecule type" value="Genomic_DNA"/>
</dbReference>